<name>A0A0K6FRD2_9AGAM</name>
<keyword evidence="4" id="KW-0732">Signal</keyword>
<dbReference type="PANTHER" id="PTHR30457:SF0">
    <property type="entry name" value="PHOSPHATASE, PUTATIVE (AFU_ORTHOLOGUE AFUA_4G01070)-RELATED"/>
    <property type="match status" value="1"/>
</dbReference>
<dbReference type="EMBL" id="CYGV01000446">
    <property type="protein sequence ID" value="CUA68539.1"/>
    <property type="molecule type" value="Genomic_DNA"/>
</dbReference>
<organism evidence="6 7">
    <name type="scientific">Rhizoctonia solani</name>
    <dbReference type="NCBI Taxonomy" id="456999"/>
    <lineage>
        <taxon>Eukaryota</taxon>
        <taxon>Fungi</taxon>
        <taxon>Dikarya</taxon>
        <taxon>Basidiomycota</taxon>
        <taxon>Agaricomycotina</taxon>
        <taxon>Agaricomycetes</taxon>
        <taxon>Cantharellales</taxon>
        <taxon>Ceratobasidiaceae</taxon>
        <taxon>Rhizoctonia</taxon>
    </lineage>
</organism>
<comment type="similarity">
    <text evidence="1">Belongs to the SurE nucleotidase family.</text>
</comment>
<dbReference type="InterPro" id="IPR002828">
    <property type="entry name" value="SurE-like_Pase/nucleotidase"/>
</dbReference>
<feature type="domain" description="Survival protein SurE-like phosphatase/nucleotidase" evidence="5">
    <location>
        <begin position="32"/>
        <end position="232"/>
    </location>
</feature>
<accession>A0A0K6FRD2</accession>
<evidence type="ECO:0000259" key="5">
    <source>
        <dbReference type="Pfam" id="PF01975"/>
    </source>
</evidence>
<dbReference type="PANTHER" id="PTHR30457">
    <property type="entry name" value="5'-NUCLEOTIDASE SURE"/>
    <property type="match status" value="1"/>
</dbReference>
<evidence type="ECO:0000313" key="6">
    <source>
        <dbReference type="EMBL" id="CUA68539.1"/>
    </source>
</evidence>
<keyword evidence="3" id="KW-0378">Hydrolase</keyword>
<evidence type="ECO:0000256" key="3">
    <source>
        <dbReference type="ARBA" id="ARBA00022801"/>
    </source>
</evidence>
<sequence length="309" mass="32110">MQLSLIATLLASIAVQSALGAPTAVERASLNVLVGNDDGWAEANIRAFYQTLTAAGYNTLVSAPVENQSGTGSSDSPAKVLTKVGQYDTVPIGAPAEGANSTDPRLNYVNSYPVTAIKYGITTLAPKFFGGVPDIIVTGPNVGSNLGIATFFSGTVGAASEAAKQGLLAIAFSGDNSPARSYTTLVPGDSSFLYAQIAQKLVATLTATSKPWLPSGVALNVNFPAISSTCSKVSDFQFVLTRLYWNPLRTDVVTCNNGGHLPDETPTLNTSGKCYVTISAFDANNKRDASIEEQTAVLSKLSSVLVCKA</sequence>
<dbReference type="InterPro" id="IPR036523">
    <property type="entry name" value="SurE-like_sf"/>
</dbReference>
<dbReference type="InterPro" id="IPR030048">
    <property type="entry name" value="SurE"/>
</dbReference>
<dbReference type="AlphaFoldDB" id="A0A0K6FRD2"/>
<reference evidence="6 7" key="1">
    <citation type="submission" date="2015-07" db="EMBL/GenBank/DDBJ databases">
        <authorList>
            <person name="Noorani M."/>
        </authorList>
    </citation>
    <scope>NUCLEOTIDE SEQUENCE [LARGE SCALE GENOMIC DNA]</scope>
    <source>
        <strain evidence="6">BBA 69670</strain>
    </source>
</reference>
<feature type="signal peptide" evidence="4">
    <location>
        <begin position="1"/>
        <end position="20"/>
    </location>
</feature>
<evidence type="ECO:0000313" key="7">
    <source>
        <dbReference type="Proteomes" id="UP000044841"/>
    </source>
</evidence>
<dbReference type="Proteomes" id="UP000044841">
    <property type="component" value="Unassembled WGS sequence"/>
</dbReference>
<evidence type="ECO:0000256" key="1">
    <source>
        <dbReference type="ARBA" id="ARBA00011062"/>
    </source>
</evidence>
<dbReference type="GO" id="GO:0008252">
    <property type="term" value="F:nucleotidase activity"/>
    <property type="evidence" value="ECO:0007669"/>
    <property type="project" value="InterPro"/>
</dbReference>
<protein>
    <recommendedName>
        <fullName evidence="5">Survival protein SurE-like phosphatase/nucleotidase domain-containing protein</fullName>
    </recommendedName>
</protein>
<proteinExistence type="inferred from homology"/>
<feature type="chain" id="PRO_5005502091" description="Survival protein SurE-like phosphatase/nucleotidase domain-containing protein" evidence="4">
    <location>
        <begin position="21"/>
        <end position="309"/>
    </location>
</feature>
<evidence type="ECO:0000256" key="4">
    <source>
        <dbReference type="SAM" id="SignalP"/>
    </source>
</evidence>
<dbReference type="Pfam" id="PF01975">
    <property type="entry name" value="SurE"/>
    <property type="match status" value="1"/>
</dbReference>
<evidence type="ECO:0000256" key="2">
    <source>
        <dbReference type="ARBA" id="ARBA00022723"/>
    </source>
</evidence>
<dbReference type="Gene3D" id="3.40.1210.10">
    <property type="entry name" value="Survival protein SurE-like phosphatase/nucleotidase"/>
    <property type="match status" value="1"/>
</dbReference>
<dbReference type="GO" id="GO:0046872">
    <property type="term" value="F:metal ion binding"/>
    <property type="evidence" value="ECO:0007669"/>
    <property type="project" value="UniProtKB-KW"/>
</dbReference>
<keyword evidence="7" id="KW-1185">Reference proteome</keyword>
<keyword evidence="2" id="KW-0479">Metal-binding</keyword>
<dbReference type="SUPFAM" id="SSF64167">
    <property type="entry name" value="SurE-like"/>
    <property type="match status" value="1"/>
</dbReference>
<gene>
    <name evidence="6" type="ORF">RSOLAG22IIIB_03577</name>
</gene>